<dbReference type="SUPFAM" id="SSF53187">
    <property type="entry name" value="Zn-dependent exopeptidases"/>
    <property type="match status" value="1"/>
</dbReference>
<protein>
    <recommendedName>
        <fullName evidence="3">N-formylglutamate amidohydrolase</fullName>
    </recommendedName>
</protein>
<reference evidence="1 2" key="1">
    <citation type="submission" date="2021-03" db="EMBL/GenBank/DDBJ databases">
        <title>Sequencing the genomes of 1000 actinobacteria strains.</title>
        <authorList>
            <person name="Klenk H.-P."/>
        </authorList>
    </citation>
    <scope>NUCLEOTIDE SEQUENCE [LARGE SCALE GENOMIC DNA]</scope>
    <source>
        <strain evidence="1 2">DSM 16005</strain>
    </source>
</reference>
<dbReference type="Proteomes" id="UP000711614">
    <property type="component" value="Unassembled WGS sequence"/>
</dbReference>
<dbReference type="RefSeq" id="WP_209680288.1">
    <property type="nucleotide sequence ID" value="NZ_JAGIOI010000001.1"/>
</dbReference>
<evidence type="ECO:0000313" key="2">
    <source>
        <dbReference type="Proteomes" id="UP000711614"/>
    </source>
</evidence>
<name>A0ABS4YWL5_9MICC</name>
<organism evidence="1 2">
    <name type="scientific">Arthrobacter stackebrandtii</name>
    <dbReference type="NCBI Taxonomy" id="272161"/>
    <lineage>
        <taxon>Bacteria</taxon>
        <taxon>Bacillati</taxon>
        <taxon>Actinomycetota</taxon>
        <taxon>Actinomycetes</taxon>
        <taxon>Micrococcales</taxon>
        <taxon>Micrococcaceae</taxon>
        <taxon>Arthrobacter</taxon>
    </lineage>
</organism>
<sequence>MSTHTPSNADRAPVVIPAGTSFSSSDITFYQGKDSGRTLQEAIAEADLVVSTPHAGDAVPEELVEFLAPEFTHRLQFDYSDRTTAPVCRAWAEQDPRIVYVENPHPRLLRDPNRARPEDLGAQLREAFVRMREAGAWNKVDLGGVDTIRPVTFSFYPLLKVPGSDAELDRMVAAFEEVAERGLGVYESTRDSLRDAVVEAASARAAASGTPGHVFAFSFHDTMNHTTTRDGAVNVERAEADRLPDVVSLSNRGDQKGEPRGSEVITMDPEMLRILAECHRLGFKVGDPAAVALNKPYLGSQEIIASGALFRELTDSTFRKRAGASHVALGAVQAEFLREYLLGPDATAALQQPGTGWPEEDTAWTAQLARSCKTSWDEFRSYLAARPE</sequence>
<keyword evidence="2" id="KW-1185">Reference proteome</keyword>
<dbReference type="InterPro" id="IPR007709">
    <property type="entry name" value="N-FG_amidohydro"/>
</dbReference>
<dbReference type="Pfam" id="PF05013">
    <property type="entry name" value="FGase"/>
    <property type="match status" value="1"/>
</dbReference>
<evidence type="ECO:0000313" key="1">
    <source>
        <dbReference type="EMBL" id="MBP2413182.1"/>
    </source>
</evidence>
<proteinExistence type="predicted"/>
<accession>A0ABS4YWL5</accession>
<gene>
    <name evidence="1" type="ORF">JOF48_001981</name>
</gene>
<dbReference type="Gene3D" id="3.40.630.40">
    <property type="entry name" value="Zn-dependent exopeptidases"/>
    <property type="match status" value="1"/>
</dbReference>
<dbReference type="EMBL" id="JAGIOI010000001">
    <property type="protein sequence ID" value="MBP2413182.1"/>
    <property type="molecule type" value="Genomic_DNA"/>
</dbReference>
<evidence type="ECO:0008006" key="3">
    <source>
        <dbReference type="Google" id="ProtNLM"/>
    </source>
</evidence>
<comment type="caution">
    <text evidence="1">The sequence shown here is derived from an EMBL/GenBank/DDBJ whole genome shotgun (WGS) entry which is preliminary data.</text>
</comment>